<proteinExistence type="predicted"/>
<dbReference type="AlphaFoldDB" id="A0A0K2V5M3"/>
<evidence type="ECO:0000313" key="1">
    <source>
        <dbReference type="EMBL" id="CDW45432.1"/>
    </source>
</evidence>
<dbReference type="EMBL" id="HACA01028071">
    <property type="protein sequence ID" value="CDW45432.1"/>
    <property type="molecule type" value="Transcribed_RNA"/>
</dbReference>
<protein>
    <submittedName>
        <fullName evidence="1">Uncharacterized protein</fullName>
    </submittedName>
</protein>
<organism evidence="1">
    <name type="scientific">Lepeophtheirus salmonis</name>
    <name type="common">Salmon louse</name>
    <name type="synonym">Caligus salmonis</name>
    <dbReference type="NCBI Taxonomy" id="72036"/>
    <lineage>
        <taxon>Eukaryota</taxon>
        <taxon>Metazoa</taxon>
        <taxon>Ecdysozoa</taxon>
        <taxon>Arthropoda</taxon>
        <taxon>Crustacea</taxon>
        <taxon>Multicrustacea</taxon>
        <taxon>Hexanauplia</taxon>
        <taxon>Copepoda</taxon>
        <taxon>Siphonostomatoida</taxon>
        <taxon>Caligidae</taxon>
        <taxon>Lepeophtheirus</taxon>
    </lineage>
</organism>
<accession>A0A0K2V5M3</accession>
<sequence>MGAQHGSNYCQCHRLFPSPPPLPLITADCIPPPPSPLSQLIVSDLM</sequence>
<reference evidence="1" key="1">
    <citation type="submission" date="2014-05" db="EMBL/GenBank/DDBJ databases">
        <authorList>
            <person name="Chronopoulou M."/>
        </authorList>
    </citation>
    <scope>NUCLEOTIDE SEQUENCE</scope>
    <source>
        <tissue evidence="1">Whole organism</tissue>
    </source>
</reference>
<name>A0A0K2V5M3_LEPSM</name>